<dbReference type="OrthoDB" id="3261089at2"/>
<feature type="domain" description="Toxin YqcG C-terminal" evidence="2">
    <location>
        <begin position="147"/>
        <end position="216"/>
    </location>
</feature>
<feature type="compositionally biased region" description="Basic and acidic residues" evidence="1">
    <location>
        <begin position="113"/>
        <end position="125"/>
    </location>
</feature>
<protein>
    <recommendedName>
        <fullName evidence="2">Toxin YqcG C-terminal domain-containing protein</fullName>
    </recommendedName>
</protein>
<organism evidence="3 4">
    <name type="scientific">Paenibacillus lentus</name>
    <dbReference type="NCBI Taxonomy" id="1338368"/>
    <lineage>
        <taxon>Bacteria</taxon>
        <taxon>Bacillati</taxon>
        <taxon>Bacillota</taxon>
        <taxon>Bacilli</taxon>
        <taxon>Bacillales</taxon>
        <taxon>Paenibacillaceae</taxon>
        <taxon>Paenibacillus</taxon>
    </lineage>
</organism>
<dbReference type="EMBL" id="CP034248">
    <property type="protein sequence ID" value="AZK48809.1"/>
    <property type="molecule type" value="Genomic_DNA"/>
</dbReference>
<evidence type="ECO:0000259" key="2">
    <source>
        <dbReference type="Pfam" id="PF14410"/>
    </source>
</evidence>
<dbReference type="RefSeq" id="WP_125084954.1">
    <property type="nucleotide sequence ID" value="NZ_CP034248.1"/>
</dbReference>
<dbReference type="InterPro" id="IPR026835">
    <property type="entry name" value="YqcG_C"/>
</dbReference>
<name>A0A3Q8S771_9BACL</name>
<evidence type="ECO:0000313" key="3">
    <source>
        <dbReference type="EMBL" id="AZK48809.1"/>
    </source>
</evidence>
<evidence type="ECO:0000313" key="4">
    <source>
        <dbReference type="Proteomes" id="UP000273145"/>
    </source>
</evidence>
<feature type="compositionally biased region" description="Basic and acidic residues" evidence="1">
    <location>
        <begin position="159"/>
        <end position="225"/>
    </location>
</feature>
<sequence length="225" mass="24813">MQRLSVGHPRLAHAVSTSANVGQQVAMQYTRSLAIEAAMEAGGRIEFIGNFIEQIGGDKMRAAITWVSIATNKGRSKGTNLNRNLGFSSGSGGSGSGGQRKAGGTQATILKSEGPKRTREPKDIYSRPSKFRKGVKEKTWENAKDADGNVKDPLTGDIIDPKESWDMGHKPGFEFRKHRKSAQERGISRKQFLDEHNNPDHFRPEKPSSNRSHKDEDHSDDYKGP</sequence>
<dbReference type="Pfam" id="PF14410">
    <property type="entry name" value="GH-E"/>
    <property type="match status" value="1"/>
</dbReference>
<dbReference type="Proteomes" id="UP000273145">
    <property type="component" value="Chromosome"/>
</dbReference>
<accession>A0A3Q8S771</accession>
<dbReference type="AlphaFoldDB" id="A0A3Q8S771"/>
<evidence type="ECO:0000256" key="1">
    <source>
        <dbReference type="SAM" id="MobiDB-lite"/>
    </source>
</evidence>
<reference evidence="3 4" key="1">
    <citation type="submission" date="2018-11" db="EMBL/GenBank/DDBJ databases">
        <title>Genome sequencing of Paenibacillus lentus DSM25539(T).</title>
        <authorList>
            <person name="Kook J.-K."/>
            <person name="Park S.-N."/>
            <person name="Lim Y.K."/>
        </authorList>
    </citation>
    <scope>NUCLEOTIDE SEQUENCE [LARGE SCALE GENOMIC DNA]</scope>
    <source>
        <strain evidence="3 4">DSM 25539</strain>
    </source>
</reference>
<keyword evidence="4" id="KW-1185">Reference proteome</keyword>
<feature type="region of interest" description="Disordered" evidence="1">
    <location>
        <begin position="75"/>
        <end position="225"/>
    </location>
</feature>
<dbReference type="KEGG" id="plen:EIM92_00520"/>
<proteinExistence type="predicted"/>
<gene>
    <name evidence="3" type="ORF">EIM92_00520</name>
</gene>
<feature type="compositionally biased region" description="Gly residues" evidence="1">
    <location>
        <begin position="89"/>
        <end position="101"/>
    </location>
</feature>
<feature type="compositionally biased region" description="Basic and acidic residues" evidence="1">
    <location>
        <begin position="134"/>
        <end position="150"/>
    </location>
</feature>
<feature type="compositionally biased region" description="Polar residues" evidence="1">
    <location>
        <begin position="75"/>
        <end position="87"/>
    </location>
</feature>